<name>A0A9X1VAW9_9BACL</name>
<comment type="caution">
    <text evidence="2">The sequence shown here is derived from an EMBL/GenBank/DDBJ whole genome shotgun (WGS) entry which is preliminary data.</text>
</comment>
<proteinExistence type="predicted"/>
<protein>
    <submittedName>
        <fullName evidence="2">Uncharacterized protein</fullName>
    </submittedName>
</protein>
<feature type="transmembrane region" description="Helical" evidence="1">
    <location>
        <begin position="27"/>
        <end position="45"/>
    </location>
</feature>
<organism evidence="2 3">
    <name type="scientific">Sulfoacidibacillus ferrooxidans</name>
    <dbReference type="NCBI Taxonomy" id="2005001"/>
    <lineage>
        <taxon>Bacteria</taxon>
        <taxon>Bacillati</taxon>
        <taxon>Bacillota</taxon>
        <taxon>Bacilli</taxon>
        <taxon>Bacillales</taxon>
        <taxon>Alicyclobacillaceae</taxon>
        <taxon>Sulfoacidibacillus</taxon>
    </lineage>
</organism>
<reference evidence="2" key="1">
    <citation type="submission" date="2022-03" db="EMBL/GenBank/DDBJ databases">
        <title>Draft Genome Sequence of Firmicute Strain S0AB, a Heterotrophic Iron/Sulfur-Oxidizing Extreme Acidophile.</title>
        <authorList>
            <person name="Vergara E."/>
            <person name="Pakostova E."/>
            <person name="Johnson D.B."/>
            <person name="Holmes D.S."/>
        </authorList>
    </citation>
    <scope>NUCLEOTIDE SEQUENCE</scope>
    <source>
        <strain evidence="2">S0AB</strain>
    </source>
</reference>
<keyword evidence="1" id="KW-1133">Transmembrane helix</keyword>
<evidence type="ECO:0000313" key="2">
    <source>
        <dbReference type="EMBL" id="MCI0184906.1"/>
    </source>
</evidence>
<evidence type="ECO:0000256" key="1">
    <source>
        <dbReference type="SAM" id="Phobius"/>
    </source>
</evidence>
<dbReference type="AlphaFoldDB" id="A0A9X1VAW9"/>
<evidence type="ECO:0000313" key="3">
    <source>
        <dbReference type="Proteomes" id="UP001139263"/>
    </source>
</evidence>
<dbReference type="RefSeq" id="WP_241716952.1">
    <property type="nucleotide sequence ID" value="NZ_JALBUF010000035.1"/>
</dbReference>
<dbReference type="Proteomes" id="UP001139263">
    <property type="component" value="Unassembled WGS sequence"/>
</dbReference>
<keyword evidence="3" id="KW-1185">Reference proteome</keyword>
<dbReference type="EMBL" id="JALBUF010000035">
    <property type="protein sequence ID" value="MCI0184906.1"/>
    <property type="molecule type" value="Genomic_DNA"/>
</dbReference>
<gene>
    <name evidence="2" type="ORF">MM817_03203</name>
</gene>
<sequence>MAIGLHPPIQAGPAWQYSFLNLSIPDILVVATMLIIFIVAIALPFPGDKS</sequence>
<keyword evidence="1" id="KW-0472">Membrane</keyword>
<keyword evidence="1" id="KW-0812">Transmembrane</keyword>
<accession>A0A9X1VAW9</accession>